<evidence type="ECO:0000313" key="2">
    <source>
        <dbReference type="EMBL" id="QNP45737.1"/>
    </source>
</evidence>
<accession>A0ABX6T7A7</accession>
<gene>
    <name evidence="2" type="ORF">H9L14_14700</name>
</gene>
<reference evidence="2 3" key="1">
    <citation type="submission" date="2020-08" db="EMBL/GenBank/DDBJ databases">
        <title>Genome sequence of Sphingomonas sediminicola KACC 15039T.</title>
        <authorList>
            <person name="Hyun D.-W."/>
            <person name="Bae J.-W."/>
        </authorList>
    </citation>
    <scope>NUCLEOTIDE SEQUENCE [LARGE SCALE GENOMIC DNA]</scope>
    <source>
        <strain evidence="2 3">KACC 15039</strain>
    </source>
</reference>
<keyword evidence="1" id="KW-0732">Signal</keyword>
<protein>
    <submittedName>
        <fullName evidence="2">Uncharacterized protein</fullName>
    </submittedName>
</protein>
<name>A0ABX6T7A7_9SPHN</name>
<dbReference type="Proteomes" id="UP000516105">
    <property type="component" value="Chromosome"/>
</dbReference>
<keyword evidence="3" id="KW-1185">Reference proteome</keyword>
<evidence type="ECO:0000313" key="3">
    <source>
        <dbReference type="Proteomes" id="UP000516105"/>
    </source>
</evidence>
<organism evidence="2 3">
    <name type="scientific">Sphingomonas sediminicola</name>
    <dbReference type="NCBI Taxonomy" id="386874"/>
    <lineage>
        <taxon>Bacteria</taxon>
        <taxon>Pseudomonadati</taxon>
        <taxon>Pseudomonadota</taxon>
        <taxon>Alphaproteobacteria</taxon>
        <taxon>Sphingomonadales</taxon>
        <taxon>Sphingomonadaceae</taxon>
        <taxon>Sphingomonas</taxon>
    </lineage>
</organism>
<dbReference type="EMBL" id="CP060782">
    <property type="protein sequence ID" value="QNP45737.1"/>
    <property type="molecule type" value="Genomic_DNA"/>
</dbReference>
<feature type="chain" id="PRO_5046601731" evidence="1">
    <location>
        <begin position="24"/>
        <end position="71"/>
    </location>
</feature>
<dbReference type="RefSeq" id="WP_187708690.1">
    <property type="nucleotide sequence ID" value="NZ_CP060782.1"/>
</dbReference>
<evidence type="ECO:0000256" key="1">
    <source>
        <dbReference type="SAM" id="SignalP"/>
    </source>
</evidence>
<feature type="signal peptide" evidence="1">
    <location>
        <begin position="1"/>
        <end position="23"/>
    </location>
</feature>
<proteinExistence type="predicted"/>
<sequence>MRVALVSVVGVSGALLAAQPGRAATVVVFTSPETLERRMIVVDQAGPDRLFLCMLPPGEAGCHQIPVTRRN</sequence>